<reference evidence="11 12" key="1">
    <citation type="submission" date="2022-01" db="EMBL/GenBank/DDBJ databases">
        <title>A high-quality chromosome-level genome assembly of rohu carp, Labeo rohita.</title>
        <authorList>
            <person name="Arick M.A. II"/>
            <person name="Hsu C.-Y."/>
            <person name="Magbanua Z."/>
            <person name="Pechanova O."/>
            <person name="Grover C."/>
            <person name="Miller E."/>
            <person name="Thrash A."/>
            <person name="Ezzel L."/>
            <person name="Alam S."/>
            <person name="Benzie J."/>
            <person name="Hamilton M."/>
            <person name="Karsi A."/>
            <person name="Lawrence M.L."/>
            <person name="Peterson D.G."/>
        </authorList>
    </citation>
    <scope>NUCLEOTIDE SEQUENCE [LARGE SCALE GENOMIC DNA]</scope>
    <source>
        <strain evidence="12">BAU-BD-2019</strain>
        <tissue evidence="11">Blood</tissue>
    </source>
</reference>
<dbReference type="Proteomes" id="UP000830375">
    <property type="component" value="Unassembled WGS sequence"/>
</dbReference>
<accession>A0ABQ8LSV8</accession>
<organism evidence="11 12">
    <name type="scientific">Labeo rohita</name>
    <name type="common">Indian major carp</name>
    <name type="synonym">Cyprinus rohita</name>
    <dbReference type="NCBI Taxonomy" id="84645"/>
    <lineage>
        <taxon>Eukaryota</taxon>
        <taxon>Metazoa</taxon>
        <taxon>Chordata</taxon>
        <taxon>Craniata</taxon>
        <taxon>Vertebrata</taxon>
        <taxon>Euteleostomi</taxon>
        <taxon>Actinopterygii</taxon>
        <taxon>Neopterygii</taxon>
        <taxon>Teleostei</taxon>
        <taxon>Ostariophysi</taxon>
        <taxon>Cypriniformes</taxon>
        <taxon>Cyprinidae</taxon>
        <taxon>Labeoninae</taxon>
        <taxon>Labeonini</taxon>
        <taxon>Labeo</taxon>
    </lineage>
</organism>
<comment type="subcellular location">
    <subcellularLocation>
        <location evidence="1">Mitochondrion outer membrane</location>
        <topology evidence="1">Multi-pass membrane protein</topology>
    </subcellularLocation>
</comment>
<keyword evidence="12" id="KW-1185">Reference proteome</keyword>
<feature type="compositionally biased region" description="Low complexity" evidence="10">
    <location>
        <begin position="32"/>
        <end position="53"/>
    </location>
</feature>
<evidence type="ECO:0000256" key="3">
    <source>
        <dbReference type="ARBA" id="ARBA00022448"/>
    </source>
</evidence>
<protein>
    <recommendedName>
        <fullName evidence="13">Mitochondrial import receptor subunit TOM40-like protein</fullName>
    </recommendedName>
</protein>
<keyword evidence="7" id="KW-0653">Protein transport</keyword>
<dbReference type="Gene3D" id="2.40.160.10">
    <property type="entry name" value="Porin"/>
    <property type="match status" value="1"/>
</dbReference>
<keyword evidence="5" id="KW-0812">Transmembrane</keyword>
<evidence type="ECO:0000313" key="12">
    <source>
        <dbReference type="Proteomes" id="UP000830375"/>
    </source>
</evidence>
<keyword evidence="8" id="KW-0496">Mitochondrion</keyword>
<evidence type="ECO:0000256" key="7">
    <source>
        <dbReference type="ARBA" id="ARBA00022927"/>
    </source>
</evidence>
<feature type="region of interest" description="Disordered" evidence="10">
    <location>
        <begin position="1"/>
        <end position="60"/>
    </location>
</feature>
<dbReference type="Pfam" id="PF01459">
    <property type="entry name" value="Porin_3"/>
    <property type="match status" value="1"/>
</dbReference>
<evidence type="ECO:0008006" key="13">
    <source>
        <dbReference type="Google" id="ProtNLM"/>
    </source>
</evidence>
<evidence type="ECO:0000256" key="10">
    <source>
        <dbReference type="SAM" id="MobiDB-lite"/>
    </source>
</evidence>
<sequence length="278" mass="29458">MGSVLAASAPSPPAPGPGGQGLVSVPPGFTMPSVSPVSVPGSSSSGQQEAESPLPNPGGFEECHRKCKEVFPMQMEGVRLTVNKGLSNHFQAFPVMVGDMDNTGSLNAQIIHQITDKVRSKFAFQTQQQKFVNWQGDAEFKGKDFTAAVTLGNPDVLMGSGIVVAHYLQSVTPSLALGGELVYHRRPGEEGTVINFIATLTLGGAGAHGSYYHKANDQVGVEFEASTRMQDTSSVDSNWVVGATLEKKLQPLPLSLALCAFLNHRKNKFQCGFGITIG</sequence>
<comment type="similarity">
    <text evidence="2">Belongs to the Tom40 family.</text>
</comment>
<evidence type="ECO:0000256" key="9">
    <source>
        <dbReference type="ARBA" id="ARBA00023136"/>
    </source>
</evidence>
<dbReference type="PANTHER" id="PTHR10802">
    <property type="entry name" value="MITOCHONDRIAL IMPORT RECEPTOR SUBUNIT TOM40"/>
    <property type="match status" value="1"/>
</dbReference>
<evidence type="ECO:0000256" key="8">
    <source>
        <dbReference type="ARBA" id="ARBA00023128"/>
    </source>
</evidence>
<evidence type="ECO:0000256" key="4">
    <source>
        <dbReference type="ARBA" id="ARBA00022452"/>
    </source>
</evidence>
<comment type="caution">
    <text evidence="11">The sequence shown here is derived from an EMBL/GenBank/DDBJ whole genome shotgun (WGS) entry which is preliminary data.</text>
</comment>
<dbReference type="InterPro" id="IPR023614">
    <property type="entry name" value="Porin_dom_sf"/>
</dbReference>
<evidence type="ECO:0000256" key="6">
    <source>
        <dbReference type="ARBA" id="ARBA00022787"/>
    </source>
</evidence>
<dbReference type="InterPro" id="IPR027246">
    <property type="entry name" value="Porin_Euk/Tom40"/>
</dbReference>
<evidence type="ECO:0000256" key="1">
    <source>
        <dbReference type="ARBA" id="ARBA00004374"/>
    </source>
</evidence>
<evidence type="ECO:0000256" key="5">
    <source>
        <dbReference type="ARBA" id="ARBA00022692"/>
    </source>
</evidence>
<evidence type="ECO:0000313" key="11">
    <source>
        <dbReference type="EMBL" id="KAI2653006.1"/>
    </source>
</evidence>
<keyword evidence="9" id="KW-0472">Membrane</keyword>
<dbReference type="CDD" id="cd07305">
    <property type="entry name" value="Porin3_Tom40"/>
    <property type="match status" value="1"/>
</dbReference>
<evidence type="ECO:0000256" key="2">
    <source>
        <dbReference type="ARBA" id="ARBA00010510"/>
    </source>
</evidence>
<gene>
    <name evidence="11" type="ORF">H4Q32_006357</name>
</gene>
<keyword evidence="6" id="KW-1000">Mitochondrion outer membrane</keyword>
<dbReference type="InterPro" id="IPR037930">
    <property type="entry name" value="Tom40"/>
</dbReference>
<name>A0ABQ8LSV8_LABRO</name>
<dbReference type="EMBL" id="JACTAM010000019">
    <property type="protein sequence ID" value="KAI2653006.1"/>
    <property type="molecule type" value="Genomic_DNA"/>
</dbReference>
<keyword evidence="4" id="KW-1134">Transmembrane beta strand</keyword>
<proteinExistence type="inferred from homology"/>
<keyword evidence="3" id="KW-0813">Transport</keyword>